<dbReference type="PANTHER" id="PTHR35317">
    <property type="entry name" value="OS04G0629600 PROTEIN"/>
    <property type="match status" value="1"/>
</dbReference>
<dbReference type="InterPro" id="IPR054722">
    <property type="entry name" value="PolX-like_BBD"/>
</dbReference>
<dbReference type="Proteomes" id="UP000325315">
    <property type="component" value="Unassembled WGS sequence"/>
</dbReference>
<gene>
    <name evidence="2" type="ORF">EPI10_031111</name>
</gene>
<dbReference type="OrthoDB" id="422839at2759"/>
<feature type="domain" description="Retrovirus-related Pol polyprotein from transposon TNT 1-94-like beta-barrel" evidence="1">
    <location>
        <begin position="147"/>
        <end position="226"/>
    </location>
</feature>
<dbReference type="AlphaFoldDB" id="A0A5B6X0M0"/>
<sequence>MKESELTKQYSDKIMAIVNNIRLLGDEFNDRRTVEKVIITLLKNKEGKASKRSTLKEAFKPKTKKARALQAMKKRRAGKRRKRRVGETVERRKIHYALIARKLITLEMYYWFRPDIQSQAADGNQAQEEYLFTTSCFISSSKVNKHWLIDSGCTNHMAPDESMFKKIDKSCTLIVKIGIGQFIEAKGKCDVLISSPIDTKVISDVFLVPELDHNLLTIGQLLEKKYYVIFKDR</sequence>
<evidence type="ECO:0000259" key="1">
    <source>
        <dbReference type="Pfam" id="PF22936"/>
    </source>
</evidence>
<comment type="caution">
    <text evidence="2">The sequence shown here is derived from an EMBL/GenBank/DDBJ whole genome shotgun (WGS) entry which is preliminary data.</text>
</comment>
<keyword evidence="3" id="KW-1185">Reference proteome</keyword>
<reference evidence="3" key="1">
    <citation type="journal article" date="2019" name="Plant Biotechnol. J.">
        <title>Genome sequencing of the Australian wild diploid species Gossypium australe highlights disease resistance and delayed gland morphogenesis.</title>
        <authorList>
            <person name="Cai Y."/>
            <person name="Cai X."/>
            <person name="Wang Q."/>
            <person name="Wang P."/>
            <person name="Zhang Y."/>
            <person name="Cai C."/>
            <person name="Xu Y."/>
            <person name="Wang K."/>
            <person name="Zhou Z."/>
            <person name="Wang C."/>
            <person name="Geng S."/>
            <person name="Li B."/>
            <person name="Dong Q."/>
            <person name="Hou Y."/>
            <person name="Wang H."/>
            <person name="Ai P."/>
            <person name="Liu Z."/>
            <person name="Yi F."/>
            <person name="Sun M."/>
            <person name="An G."/>
            <person name="Cheng J."/>
            <person name="Zhang Y."/>
            <person name="Shi Q."/>
            <person name="Xie Y."/>
            <person name="Shi X."/>
            <person name="Chang Y."/>
            <person name="Huang F."/>
            <person name="Chen Y."/>
            <person name="Hong S."/>
            <person name="Mi L."/>
            <person name="Sun Q."/>
            <person name="Zhang L."/>
            <person name="Zhou B."/>
            <person name="Peng R."/>
            <person name="Zhang X."/>
            <person name="Liu F."/>
        </authorList>
    </citation>
    <scope>NUCLEOTIDE SEQUENCE [LARGE SCALE GENOMIC DNA]</scope>
    <source>
        <strain evidence="3">cv. PA1801</strain>
    </source>
</reference>
<name>A0A5B6X0M0_9ROSI</name>
<protein>
    <submittedName>
        <fullName evidence="2">Pleiotropic drug resistance protein 3-like</fullName>
    </submittedName>
</protein>
<evidence type="ECO:0000313" key="3">
    <source>
        <dbReference type="Proteomes" id="UP000325315"/>
    </source>
</evidence>
<evidence type="ECO:0000313" key="2">
    <source>
        <dbReference type="EMBL" id="KAA3487273.1"/>
    </source>
</evidence>
<organism evidence="2 3">
    <name type="scientific">Gossypium australe</name>
    <dbReference type="NCBI Taxonomy" id="47621"/>
    <lineage>
        <taxon>Eukaryota</taxon>
        <taxon>Viridiplantae</taxon>
        <taxon>Streptophyta</taxon>
        <taxon>Embryophyta</taxon>
        <taxon>Tracheophyta</taxon>
        <taxon>Spermatophyta</taxon>
        <taxon>Magnoliopsida</taxon>
        <taxon>eudicotyledons</taxon>
        <taxon>Gunneridae</taxon>
        <taxon>Pentapetalae</taxon>
        <taxon>rosids</taxon>
        <taxon>malvids</taxon>
        <taxon>Malvales</taxon>
        <taxon>Malvaceae</taxon>
        <taxon>Malvoideae</taxon>
        <taxon>Gossypium</taxon>
    </lineage>
</organism>
<accession>A0A5B6X0M0</accession>
<dbReference type="PANTHER" id="PTHR35317:SF31">
    <property type="entry name" value="DUF4219 DOMAIN-CONTAINING PROTEIN"/>
    <property type="match status" value="1"/>
</dbReference>
<dbReference type="EMBL" id="SMMG02000001">
    <property type="protein sequence ID" value="KAA3487273.1"/>
    <property type="molecule type" value="Genomic_DNA"/>
</dbReference>
<proteinExistence type="predicted"/>
<dbReference type="Pfam" id="PF22936">
    <property type="entry name" value="Pol_BBD"/>
    <property type="match status" value="1"/>
</dbReference>